<dbReference type="InterPro" id="IPR036259">
    <property type="entry name" value="MFS_trans_sf"/>
</dbReference>
<feature type="transmembrane region" description="Helical" evidence="8">
    <location>
        <begin position="370"/>
        <end position="389"/>
    </location>
</feature>
<evidence type="ECO:0000313" key="11">
    <source>
        <dbReference type="Proteomes" id="UP000198539"/>
    </source>
</evidence>
<reference evidence="10 11" key="1">
    <citation type="submission" date="2016-10" db="EMBL/GenBank/DDBJ databases">
        <authorList>
            <person name="de Groot N.N."/>
        </authorList>
    </citation>
    <scope>NUCLEOTIDE SEQUENCE [LARGE SCALE GENOMIC DNA]</scope>
    <source>
        <strain evidence="10 11">CGMCC 1.8894</strain>
    </source>
</reference>
<keyword evidence="3" id="KW-1003">Cell membrane</keyword>
<feature type="compositionally biased region" description="Basic and acidic residues" evidence="7">
    <location>
        <begin position="398"/>
        <end position="416"/>
    </location>
</feature>
<proteinExistence type="predicted"/>
<dbReference type="Gene3D" id="1.20.1250.20">
    <property type="entry name" value="MFS general substrate transporter like domains"/>
    <property type="match status" value="2"/>
</dbReference>
<feature type="transmembrane region" description="Helical" evidence="8">
    <location>
        <begin position="172"/>
        <end position="191"/>
    </location>
</feature>
<evidence type="ECO:0000256" key="3">
    <source>
        <dbReference type="ARBA" id="ARBA00022475"/>
    </source>
</evidence>
<dbReference type="SUPFAM" id="SSF103473">
    <property type="entry name" value="MFS general substrate transporter"/>
    <property type="match status" value="1"/>
</dbReference>
<keyword evidence="5 8" id="KW-1133">Transmembrane helix</keyword>
<dbReference type="InterPro" id="IPR020846">
    <property type="entry name" value="MFS_dom"/>
</dbReference>
<evidence type="ECO:0000256" key="5">
    <source>
        <dbReference type="ARBA" id="ARBA00022989"/>
    </source>
</evidence>
<feature type="transmembrane region" description="Helical" evidence="8">
    <location>
        <begin position="281"/>
        <end position="300"/>
    </location>
</feature>
<feature type="transmembrane region" description="Helical" evidence="8">
    <location>
        <begin position="339"/>
        <end position="358"/>
    </location>
</feature>
<feature type="domain" description="Major facilitator superfamily (MFS) profile" evidence="9">
    <location>
        <begin position="9"/>
        <end position="393"/>
    </location>
</feature>
<accession>A0A1H3DW66</accession>
<evidence type="ECO:0000256" key="8">
    <source>
        <dbReference type="SAM" id="Phobius"/>
    </source>
</evidence>
<protein>
    <submittedName>
        <fullName evidence="10">Predicted arabinose efflux permease, MFS family</fullName>
    </submittedName>
</protein>
<gene>
    <name evidence="10" type="ORF">SAMN04488238_11619</name>
</gene>
<dbReference type="PROSITE" id="PS50850">
    <property type="entry name" value="MFS"/>
    <property type="match status" value="1"/>
</dbReference>
<evidence type="ECO:0000256" key="4">
    <source>
        <dbReference type="ARBA" id="ARBA00022692"/>
    </source>
</evidence>
<evidence type="ECO:0000256" key="2">
    <source>
        <dbReference type="ARBA" id="ARBA00022448"/>
    </source>
</evidence>
<dbReference type="AlphaFoldDB" id="A0A1H3DW66"/>
<dbReference type="CDD" id="cd06173">
    <property type="entry name" value="MFS_MefA_like"/>
    <property type="match status" value="1"/>
</dbReference>
<feature type="transmembrane region" description="Helical" evidence="8">
    <location>
        <begin position="251"/>
        <end position="269"/>
    </location>
</feature>
<keyword evidence="11" id="KW-1185">Reference proteome</keyword>
<evidence type="ECO:0000256" key="7">
    <source>
        <dbReference type="SAM" id="MobiDB-lite"/>
    </source>
</evidence>
<name>A0A1H3DW66_9RHOB</name>
<dbReference type="PANTHER" id="PTHR43266:SF2">
    <property type="entry name" value="MAJOR FACILITATOR SUPERFAMILY (MFS) PROFILE DOMAIN-CONTAINING PROTEIN"/>
    <property type="match status" value="1"/>
</dbReference>
<dbReference type="Proteomes" id="UP000198539">
    <property type="component" value="Unassembled WGS sequence"/>
</dbReference>
<dbReference type="STRING" id="564137.SAMN04488238_11619"/>
<feature type="transmembrane region" description="Helical" evidence="8">
    <location>
        <begin position="306"/>
        <end position="327"/>
    </location>
</feature>
<evidence type="ECO:0000259" key="9">
    <source>
        <dbReference type="PROSITE" id="PS50850"/>
    </source>
</evidence>
<evidence type="ECO:0000256" key="1">
    <source>
        <dbReference type="ARBA" id="ARBA00004651"/>
    </source>
</evidence>
<dbReference type="PANTHER" id="PTHR43266">
    <property type="entry name" value="MACROLIDE-EFFLUX PROTEIN"/>
    <property type="match status" value="1"/>
</dbReference>
<keyword evidence="2" id="KW-0813">Transport</keyword>
<dbReference type="Pfam" id="PF05977">
    <property type="entry name" value="MFS_3"/>
    <property type="match status" value="1"/>
</dbReference>
<sequence>MLGILGNRTYRHLFGAQVLSLIGTGLTTIALALLAYDLAGSDAGLVLGIALTIKMVAYVGIAPVGGALAGLFPRRGLLVTLDILRAAMVLFLPFVTEIWQIYALVFLFQACSAVFTPTFQATIPDILPDEREYTNALSLSRLAYDLEALASPLIAGLLLAVTSFHWLFVGNALGFIASAFLVISVILPNLSRVERRSFRERLTRGIWIYLATPRLRGLLALSVAVAAAGSMVVVNTVVIVKDTFGGDNQGVALFFAAYGIGSIFVALSLPRLSNRFEPRAIMLAGGFLLPAALVTVALLGGYWTTLVIWTVLGAGASLVQTPAGILLRRSSHPEDRPALFAAQFALSHVCWLAAYPAAGWLGARLGMGPTYLILTVFAALGAVAAMTFWPREDPEELEHEHEGIEHAHEPGDDDLHAPEIVWADTGTTRHRHKPMRHAHRFVIDDHHPIWPQR</sequence>
<evidence type="ECO:0000256" key="6">
    <source>
        <dbReference type="ARBA" id="ARBA00023136"/>
    </source>
</evidence>
<organism evidence="10 11">
    <name type="scientific">Roseicitreum antarcticum</name>
    <dbReference type="NCBI Taxonomy" id="564137"/>
    <lineage>
        <taxon>Bacteria</taxon>
        <taxon>Pseudomonadati</taxon>
        <taxon>Pseudomonadota</taxon>
        <taxon>Alphaproteobacteria</taxon>
        <taxon>Rhodobacterales</taxon>
        <taxon>Paracoccaceae</taxon>
        <taxon>Roseicitreum</taxon>
    </lineage>
</organism>
<feature type="transmembrane region" description="Helical" evidence="8">
    <location>
        <begin position="45"/>
        <end position="69"/>
    </location>
</feature>
<evidence type="ECO:0000313" key="10">
    <source>
        <dbReference type="EMBL" id="SDX70368.1"/>
    </source>
</evidence>
<feature type="transmembrane region" description="Helical" evidence="8">
    <location>
        <begin position="12"/>
        <end position="33"/>
    </location>
</feature>
<keyword evidence="6 8" id="KW-0472">Membrane</keyword>
<dbReference type="GO" id="GO:0022857">
    <property type="term" value="F:transmembrane transporter activity"/>
    <property type="evidence" value="ECO:0007669"/>
    <property type="project" value="InterPro"/>
</dbReference>
<feature type="transmembrane region" description="Helical" evidence="8">
    <location>
        <begin position="218"/>
        <end position="239"/>
    </location>
</feature>
<dbReference type="InterPro" id="IPR010290">
    <property type="entry name" value="TM_effector"/>
</dbReference>
<feature type="region of interest" description="Disordered" evidence="7">
    <location>
        <begin position="394"/>
        <end position="416"/>
    </location>
</feature>
<keyword evidence="4 8" id="KW-0812">Transmembrane</keyword>
<dbReference type="GO" id="GO:0005886">
    <property type="term" value="C:plasma membrane"/>
    <property type="evidence" value="ECO:0007669"/>
    <property type="project" value="UniProtKB-SubCell"/>
</dbReference>
<comment type="subcellular location">
    <subcellularLocation>
        <location evidence="1">Cell membrane</location>
        <topology evidence="1">Multi-pass membrane protein</topology>
    </subcellularLocation>
</comment>
<dbReference type="EMBL" id="FNOM01000016">
    <property type="protein sequence ID" value="SDX70368.1"/>
    <property type="molecule type" value="Genomic_DNA"/>
</dbReference>
<dbReference type="RefSeq" id="WP_092892024.1">
    <property type="nucleotide sequence ID" value="NZ_CP061498.1"/>
</dbReference>
<dbReference type="OrthoDB" id="4368225at2"/>